<dbReference type="PROSITE" id="PS50156">
    <property type="entry name" value="SSD"/>
    <property type="match status" value="1"/>
</dbReference>
<feature type="transmembrane region" description="Helical" evidence="8">
    <location>
        <begin position="787"/>
        <end position="809"/>
    </location>
</feature>
<keyword evidence="3 8" id="KW-1133">Transmembrane helix</keyword>
<keyword evidence="2 8" id="KW-0812">Transmembrane</keyword>
<feature type="transmembrane region" description="Helical" evidence="8">
    <location>
        <begin position="758"/>
        <end position="781"/>
    </location>
</feature>
<feature type="transmembrane region" description="Helical" evidence="8">
    <location>
        <begin position="328"/>
        <end position="344"/>
    </location>
</feature>
<dbReference type="AlphaFoldDB" id="A0A8J2SNY4"/>
<dbReference type="PANTHER" id="PTHR45951">
    <property type="entry name" value="PROTEIN DISPATCHED-RELATED"/>
    <property type="match status" value="1"/>
</dbReference>
<dbReference type="GO" id="GO:0022857">
    <property type="term" value="F:transmembrane transporter activity"/>
    <property type="evidence" value="ECO:0007669"/>
    <property type="project" value="TreeGrafter"/>
</dbReference>
<dbReference type="Proteomes" id="UP000789595">
    <property type="component" value="Unassembled WGS sequence"/>
</dbReference>
<feature type="compositionally biased region" description="Low complexity" evidence="7">
    <location>
        <begin position="965"/>
        <end position="978"/>
    </location>
</feature>
<keyword evidence="11" id="KW-1185">Reference proteome</keyword>
<evidence type="ECO:0000256" key="5">
    <source>
        <dbReference type="ARBA" id="ARBA00023180"/>
    </source>
</evidence>
<comment type="similarity">
    <text evidence="6">Belongs to the dispatched family.</text>
</comment>
<dbReference type="PANTHER" id="PTHR45951:SF7">
    <property type="entry name" value="SSD DOMAIN-CONTAINING PROTEIN"/>
    <property type="match status" value="1"/>
</dbReference>
<dbReference type="SUPFAM" id="SSF82866">
    <property type="entry name" value="Multidrug efflux transporter AcrB transmembrane domain"/>
    <property type="match status" value="2"/>
</dbReference>
<gene>
    <name evidence="10" type="ORF">PECAL_4P11560</name>
</gene>
<evidence type="ECO:0000256" key="3">
    <source>
        <dbReference type="ARBA" id="ARBA00022989"/>
    </source>
</evidence>
<sequence>MATAGLTYDEVMAQSAQAKPQQGLVLDEAFDVIHQDDDKSEEEDFEDIEVEIKDDYVGRCTSVFVQYPRRVVVSILLITVLAMYATYLDNFSITVPSPYDWECPDDEYTLLRDAMMSAEDEADESKALTTRGDATFPFYYFYDSEPWNRDANCDGGIFTPQRLRAMCLAEEILTSNKEYQEDYCLLVNGTCATRSASVLQFFYDDAPCSLLDQARIDQGWAALQGNVFFVDKHAFQRGYACKARSIIYLGTPLTGYDETSKIGDDQALEMQEKLGSVMEQALWRSYDMEGHTLNSKYNQAARSSGMSVLWFAQPLAQREFSRLVNEDFLVAFASVLFVWCYLMYHLGSCFVGSMAMLQISVSLPLSLFFYRVVFRISYFAGMQILVVFVILGIGADDCFVFVDAWKQSLLLHDDTHKRLQYAYARALQSMANTSLTTAAAFLATAISPIMPIAAFGIYAAICVLMNYVLAMTMLPAVLIWHHNSSKCCTCSRTEIVEGGTCVERYLTILSWRKKIIAKILVLVLGGLSCTAAYLASRLEPPREPEEWFSQKHMFQQVADLIGGSNGGAYGANEDQAYDAFHVVFGIEGVSRDDFDPYVPSKRLASPDYVAIDLYEAQDAFLQACHLVETFAALVRPNTTLCFLREFQQWQTETYASTAMDRATFDSRLALFRDSTQPSNKLHGAWKAPVGIVNGELKYVRIDGRISMTQGAAIDERKKTLRRAQKLLKKIQQLDAPFLRPDKAFQVSGAWLWYETQVALVRGLTTGISIGFPVAFLVLTAATRNVILSLYAIVVIGCVVSGVLGLCYLLGWSLGIRESVAGVIVIGLAVDYTIHLGHMYDHARFHAHLATRDERTAYALRKMGRTVFAGAVTTAGAASLMFACQLTFFVQMACLIVFTIALSISLALGLYVPLLHVIGPEREQGNLWFLWRRLCPPKEKAAASEKRAASWRLDPVATTPAPRGLARPPSAPASVDSPPYGGAEA</sequence>
<feature type="transmembrane region" description="Helical" evidence="8">
    <location>
        <begin position="515"/>
        <end position="535"/>
    </location>
</feature>
<feature type="domain" description="SSD" evidence="9">
    <location>
        <begin position="388"/>
        <end position="480"/>
    </location>
</feature>
<dbReference type="InterPro" id="IPR052081">
    <property type="entry name" value="Dispatched_Hh_regulator"/>
</dbReference>
<comment type="caution">
    <text evidence="10">The sequence shown here is derived from an EMBL/GenBank/DDBJ whole genome shotgun (WGS) entry which is preliminary data.</text>
</comment>
<evidence type="ECO:0000256" key="6">
    <source>
        <dbReference type="ARBA" id="ARBA00038046"/>
    </source>
</evidence>
<evidence type="ECO:0000313" key="11">
    <source>
        <dbReference type="Proteomes" id="UP000789595"/>
    </source>
</evidence>
<reference evidence="10" key="1">
    <citation type="submission" date="2021-11" db="EMBL/GenBank/DDBJ databases">
        <authorList>
            <consortium name="Genoscope - CEA"/>
            <person name="William W."/>
        </authorList>
    </citation>
    <scope>NUCLEOTIDE SEQUENCE</scope>
</reference>
<evidence type="ECO:0000256" key="7">
    <source>
        <dbReference type="SAM" id="MobiDB-lite"/>
    </source>
</evidence>
<proteinExistence type="inferred from homology"/>
<dbReference type="OrthoDB" id="429851at2759"/>
<evidence type="ECO:0000256" key="4">
    <source>
        <dbReference type="ARBA" id="ARBA00023136"/>
    </source>
</evidence>
<comment type="subcellular location">
    <subcellularLocation>
        <location evidence="1">Membrane</location>
        <topology evidence="1">Multi-pass membrane protein</topology>
    </subcellularLocation>
</comment>
<dbReference type="InterPro" id="IPR004869">
    <property type="entry name" value="MMPL_dom"/>
</dbReference>
<evidence type="ECO:0000259" key="9">
    <source>
        <dbReference type="PROSITE" id="PS50156"/>
    </source>
</evidence>
<evidence type="ECO:0000313" key="10">
    <source>
        <dbReference type="EMBL" id="CAH0373908.1"/>
    </source>
</evidence>
<protein>
    <recommendedName>
        <fullName evidence="9">SSD domain-containing protein</fullName>
    </recommendedName>
</protein>
<dbReference type="InterPro" id="IPR000731">
    <property type="entry name" value="SSD"/>
</dbReference>
<accession>A0A8J2SNY4</accession>
<keyword evidence="5" id="KW-0325">Glycoprotein</keyword>
<feature type="region of interest" description="Disordered" evidence="7">
    <location>
        <begin position="944"/>
        <end position="984"/>
    </location>
</feature>
<evidence type="ECO:0000256" key="1">
    <source>
        <dbReference type="ARBA" id="ARBA00004141"/>
    </source>
</evidence>
<feature type="transmembrane region" description="Helical" evidence="8">
    <location>
        <begin position="894"/>
        <end position="917"/>
    </location>
</feature>
<dbReference type="EMBL" id="CAKKNE010000004">
    <property type="protein sequence ID" value="CAH0373908.1"/>
    <property type="molecule type" value="Genomic_DNA"/>
</dbReference>
<feature type="transmembrane region" description="Helical" evidence="8">
    <location>
        <begin position="382"/>
        <end position="402"/>
    </location>
</feature>
<evidence type="ECO:0000256" key="2">
    <source>
        <dbReference type="ARBA" id="ARBA00022692"/>
    </source>
</evidence>
<name>A0A8J2SNY4_9STRA</name>
<feature type="transmembrane region" description="Helical" evidence="8">
    <location>
        <begin position="866"/>
        <end position="888"/>
    </location>
</feature>
<evidence type="ECO:0000256" key="8">
    <source>
        <dbReference type="SAM" id="Phobius"/>
    </source>
</evidence>
<organism evidence="10 11">
    <name type="scientific">Pelagomonas calceolata</name>
    <dbReference type="NCBI Taxonomy" id="35677"/>
    <lineage>
        <taxon>Eukaryota</taxon>
        <taxon>Sar</taxon>
        <taxon>Stramenopiles</taxon>
        <taxon>Ochrophyta</taxon>
        <taxon>Pelagophyceae</taxon>
        <taxon>Pelagomonadales</taxon>
        <taxon>Pelagomonadaceae</taxon>
        <taxon>Pelagomonas</taxon>
    </lineage>
</organism>
<dbReference type="InterPro" id="IPR003392">
    <property type="entry name" value="PTHD_SSD"/>
</dbReference>
<feature type="transmembrane region" description="Helical" evidence="8">
    <location>
        <begin position="71"/>
        <end position="88"/>
    </location>
</feature>
<dbReference type="Pfam" id="PF02460">
    <property type="entry name" value="Patched"/>
    <property type="match status" value="1"/>
</dbReference>
<keyword evidence="4 8" id="KW-0472">Membrane</keyword>
<dbReference type="Gene3D" id="1.20.1640.10">
    <property type="entry name" value="Multidrug efflux transporter AcrB transmembrane domain"/>
    <property type="match status" value="2"/>
</dbReference>
<dbReference type="GO" id="GO:0016020">
    <property type="term" value="C:membrane"/>
    <property type="evidence" value="ECO:0007669"/>
    <property type="project" value="UniProtKB-SubCell"/>
</dbReference>
<dbReference type="Pfam" id="PF03176">
    <property type="entry name" value="MMPL"/>
    <property type="match status" value="1"/>
</dbReference>